<dbReference type="AlphaFoldDB" id="A0A6M3LUV8"/>
<protein>
    <submittedName>
        <fullName evidence="2">Uncharacterized protein</fullName>
    </submittedName>
</protein>
<gene>
    <name evidence="2" type="ORF">MM415B06316_0005</name>
</gene>
<evidence type="ECO:0000313" key="2">
    <source>
        <dbReference type="EMBL" id="QJA97354.1"/>
    </source>
</evidence>
<sequence>MEINPRAGKAFYYHSLDLTKNADQSANKLRSFYDGNLREKPQDPKDREIANLRAEVDRLKKPEK</sequence>
<accession>A0A6M3LUV8</accession>
<organism evidence="2">
    <name type="scientific">viral metagenome</name>
    <dbReference type="NCBI Taxonomy" id="1070528"/>
    <lineage>
        <taxon>unclassified sequences</taxon>
        <taxon>metagenomes</taxon>
        <taxon>organismal metagenomes</taxon>
    </lineage>
</organism>
<feature type="compositionally biased region" description="Basic and acidic residues" evidence="1">
    <location>
        <begin position="36"/>
        <end position="64"/>
    </location>
</feature>
<reference evidence="2" key="1">
    <citation type="submission" date="2020-03" db="EMBL/GenBank/DDBJ databases">
        <title>The deep terrestrial virosphere.</title>
        <authorList>
            <person name="Holmfeldt K."/>
            <person name="Nilsson E."/>
            <person name="Simone D."/>
            <person name="Lopez-Fernandez M."/>
            <person name="Wu X."/>
            <person name="de Brujin I."/>
            <person name="Lundin D."/>
            <person name="Andersson A."/>
            <person name="Bertilsson S."/>
            <person name="Dopson M."/>
        </authorList>
    </citation>
    <scope>NUCLEOTIDE SEQUENCE</scope>
    <source>
        <strain evidence="2">MM415B06316</strain>
    </source>
</reference>
<dbReference type="EMBL" id="MT143486">
    <property type="protein sequence ID" value="QJA97354.1"/>
    <property type="molecule type" value="Genomic_DNA"/>
</dbReference>
<evidence type="ECO:0000256" key="1">
    <source>
        <dbReference type="SAM" id="MobiDB-lite"/>
    </source>
</evidence>
<name>A0A6M3LUV8_9ZZZZ</name>
<proteinExistence type="predicted"/>
<feature type="region of interest" description="Disordered" evidence="1">
    <location>
        <begin position="32"/>
        <end position="64"/>
    </location>
</feature>